<dbReference type="AlphaFoldDB" id="F1ZC61"/>
<dbReference type="GO" id="GO:0005829">
    <property type="term" value="C:cytosol"/>
    <property type="evidence" value="ECO:0007669"/>
    <property type="project" value="TreeGrafter"/>
</dbReference>
<evidence type="ECO:0000313" key="10">
    <source>
        <dbReference type="Proteomes" id="UP000004728"/>
    </source>
</evidence>
<dbReference type="InterPro" id="IPR041711">
    <property type="entry name" value="Met-tRNA-FMT_N"/>
</dbReference>
<dbReference type="Gene3D" id="3.40.50.12230">
    <property type="match status" value="1"/>
</dbReference>
<evidence type="ECO:0000313" key="9">
    <source>
        <dbReference type="EMBL" id="EGD57802.1"/>
    </source>
</evidence>
<dbReference type="Proteomes" id="UP000004728">
    <property type="component" value="Unassembled WGS sequence"/>
</dbReference>
<dbReference type="NCBIfam" id="TIGR00460">
    <property type="entry name" value="fmt"/>
    <property type="match status" value="1"/>
</dbReference>
<evidence type="ECO:0000259" key="7">
    <source>
        <dbReference type="Pfam" id="PF00551"/>
    </source>
</evidence>
<comment type="caution">
    <text evidence="9">The sequence shown here is derived from an EMBL/GenBank/DDBJ whole genome shotgun (WGS) entry which is preliminary data.</text>
</comment>
<gene>
    <name evidence="5" type="primary">fmt</name>
    <name evidence="9" type="ORF">Y88_3128</name>
</gene>
<comment type="similarity">
    <text evidence="1 5">Belongs to the Fmt family.</text>
</comment>
<comment type="function">
    <text evidence="5">Attaches a formyl group to the free amino group of methionyl-tRNA(fMet). The formyl group appears to play a dual role in the initiator identity of N-formylmethionyl-tRNA by promoting its recognition by IF2 and preventing the misappropriation of this tRNA by the elongation apparatus.</text>
</comment>
<dbReference type="Pfam" id="PF00551">
    <property type="entry name" value="Formyl_trans_N"/>
    <property type="match status" value="1"/>
</dbReference>
<feature type="compositionally biased region" description="Basic and acidic residues" evidence="6">
    <location>
        <begin position="54"/>
        <end position="63"/>
    </location>
</feature>
<dbReference type="EC" id="2.1.2.9" evidence="2 5"/>
<feature type="domain" description="Formyl transferase C-terminal" evidence="8">
    <location>
        <begin position="268"/>
        <end position="360"/>
    </location>
</feature>
<dbReference type="InterPro" id="IPR044135">
    <property type="entry name" value="Met-tRNA-FMT_C"/>
</dbReference>
<dbReference type="SUPFAM" id="SSF53328">
    <property type="entry name" value="Formyltransferase"/>
    <property type="match status" value="1"/>
</dbReference>
<accession>F1ZC61</accession>
<dbReference type="CDD" id="cd08646">
    <property type="entry name" value="FMT_core_Met-tRNA-FMT_N"/>
    <property type="match status" value="1"/>
</dbReference>
<dbReference type="InterPro" id="IPR005794">
    <property type="entry name" value="Fmt"/>
</dbReference>
<sequence>MSAVSRRLISHSTARRAERGPSPGSRANALANASISCDAMAAQIGPQDQNGSGHDGRHPLSDKEIHGPMRVVFMGTPDFAVPTLRALLAAGHEVVAVYSQPPRPAGRGKKLQASPVHRAAEEAGIAVFTPLSLKGAEEQAAFAAHGADVAVVAAYGLILPQAVLDAPRLGCLNVHGSILPRWRGAAPVQRAILAGDAETGVTIMQMDRGLDTGPMLAKVVTGVDGKTAGELATELAEAGAALMVTVLADLSAYPAVVQPEEGVTYAAKIDKAESRLDFALSALDLERRVRAFAPAPGAFFEFEGERYRVLAAQVVAGEGEPGSVIDDTLAIACGEGALRPTLVQRAGRPAMDTAALLRGRAIPVGTRIG</sequence>
<dbReference type="InParanoid" id="F1ZC61"/>
<dbReference type="eggNOG" id="COG0223">
    <property type="taxonomic scope" value="Bacteria"/>
</dbReference>
<feature type="binding site" evidence="5">
    <location>
        <begin position="177"/>
        <end position="180"/>
    </location>
    <ligand>
        <name>(6S)-5,6,7,8-tetrahydrofolate</name>
        <dbReference type="ChEBI" id="CHEBI:57453"/>
    </ligand>
</feature>
<dbReference type="InterPro" id="IPR036477">
    <property type="entry name" value="Formyl_transf_N_sf"/>
</dbReference>
<dbReference type="FunCoup" id="F1ZC61">
    <property type="interactions" value="537"/>
</dbReference>
<dbReference type="InterPro" id="IPR011034">
    <property type="entry name" value="Formyl_transferase-like_C_sf"/>
</dbReference>
<feature type="domain" description="Formyl transferase N-terminal" evidence="7">
    <location>
        <begin position="69"/>
        <end position="247"/>
    </location>
</feature>
<evidence type="ECO:0000256" key="5">
    <source>
        <dbReference type="HAMAP-Rule" id="MF_00182"/>
    </source>
</evidence>
<evidence type="ECO:0000256" key="4">
    <source>
        <dbReference type="ARBA" id="ARBA00022917"/>
    </source>
</evidence>
<proteinExistence type="inferred from homology"/>
<dbReference type="EMBL" id="AEWJ01000053">
    <property type="protein sequence ID" value="EGD57802.1"/>
    <property type="molecule type" value="Genomic_DNA"/>
</dbReference>
<evidence type="ECO:0000256" key="1">
    <source>
        <dbReference type="ARBA" id="ARBA00010699"/>
    </source>
</evidence>
<protein>
    <recommendedName>
        <fullName evidence="2 5">Methionyl-tRNA formyltransferase</fullName>
        <ecNumber evidence="2 5">2.1.2.9</ecNumber>
    </recommendedName>
</protein>
<dbReference type="Pfam" id="PF02911">
    <property type="entry name" value="Formyl_trans_C"/>
    <property type="match status" value="1"/>
</dbReference>
<feature type="region of interest" description="Disordered" evidence="6">
    <location>
        <begin position="1"/>
        <end position="28"/>
    </location>
</feature>
<dbReference type="STRING" id="983920.Y88_3128"/>
<evidence type="ECO:0000259" key="8">
    <source>
        <dbReference type="Pfam" id="PF02911"/>
    </source>
</evidence>
<dbReference type="InterPro" id="IPR005793">
    <property type="entry name" value="Formyl_trans_C"/>
</dbReference>
<evidence type="ECO:0000256" key="2">
    <source>
        <dbReference type="ARBA" id="ARBA00012261"/>
    </source>
</evidence>
<name>F1ZC61_9SPHN</name>
<evidence type="ECO:0000256" key="6">
    <source>
        <dbReference type="SAM" id="MobiDB-lite"/>
    </source>
</evidence>
<dbReference type="InterPro" id="IPR002376">
    <property type="entry name" value="Formyl_transf_N"/>
</dbReference>
<reference evidence="9 10" key="1">
    <citation type="journal article" date="2012" name="J. Bacteriol.">
        <title>Draft Genome Sequence of Novosphingobium nitrogenifigens Y88T.</title>
        <authorList>
            <person name="Strabala T.J."/>
            <person name="Macdonald L."/>
            <person name="Liu V."/>
            <person name="Smit A.M."/>
        </authorList>
    </citation>
    <scope>NUCLEOTIDE SEQUENCE [LARGE SCALE GENOMIC DNA]</scope>
    <source>
        <strain evidence="9 10">DSM 19370</strain>
    </source>
</reference>
<keyword evidence="4 5" id="KW-0648">Protein biosynthesis</keyword>
<dbReference type="CDD" id="cd08704">
    <property type="entry name" value="Met_tRNA_FMT_C"/>
    <property type="match status" value="1"/>
</dbReference>
<organism evidence="9 10">
    <name type="scientific">Novosphingobium nitrogenifigens DSM 19370</name>
    <dbReference type="NCBI Taxonomy" id="983920"/>
    <lineage>
        <taxon>Bacteria</taxon>
        <taxon>Pseudomonadati</taxon>
        <taxon>Pseudomonadota</taxon>
        <taxon>Alphaproteobacteria</taxon>
        <taxon>Sphingomonadales</taxon>
        <taxon>Sphingomonadaceae</taxon>
        <taxon>Novosphingobium</taxon>
    </lineage>
</organism>
<dbReference type="PANTHER" id="PTHR11138:SF5">
    <property type="entry name" value="METHIONYL-TRNA FORMYLTRANSFERASE, MITOCHONDRIAL"/>
    <property type="match status" value="1"/>
</dbReference>
<comment type="catalytic activity">
    <reaction evidence="5">
        <text>L-methionyl-tRNA(fMet) + (6R)-10-formyltetrahydrofolate = N-formyl-L-methionyl-tRNA(fMet) + (6S)-5,6,7,8-tetrahydrofolate + H(+)</text>
        <dbReference type="Rhea" id="RHEA:24380"/>
        <dbReference type="Rhea" id="RHEA-COMP:9952"/>
        <dbReference type="Rhea" id="RHEA-COMP:9953"/>
        <dbReference type="ChEBI" id="CHEBI:15378"/>
        <dbReference type="ChEBI" id="CHEBI:57453"/>
        <dbReference type="ChEBI" id="CHEBI:78530"/>
        <dbReference type="ChEBI" id="CHEBI:78844"/>
        <dbReference type="ChEBI" id="CHEBI:195366"/>
        <dbReference type="EC" id="2.1.2.9"/>
    </reaction>
</comment>
<dbReference type="HAMAP" id="MF_00182">
    <property type="entry name" value="Formyl_trans"/>
    <property type="match status" value="1"/>
</dbReference>
<feature type="region of interest" description="Disordered" evidence="6">
    <location>
        <begin position="44"/>
        <end position="63"/>
    </location>
</feature>
<evidence type="ECO:0000256" key="3">
    <source>
        <dbReference type="ARBA" id="ARBA00022679"/>
    </source>
</evidence>
<keyword evidence="3 5" id="KW-0808">Transferase</keyword>
<keyword evidence="10" id="KW-1185">Reference proteome</keyword>
<dbReference type="HOGENOM" id="CLU_033347_1_2_5"/>
<dbReference type="GO" id="GO:0004479">
    <property type="term" value="F:methionyl-tRNA formyltransferase activity"/>
    <property type="evidence" value="ECO:0007669"/>
    <property type="project" value="UniProtKB-UniRule"/>
</dbReference>
<dbReference type="PANTHER" id="PTHR11138">
    <property type="entry name" value="METHIONYL-TRNA FORMYLTRANSFERASE"/>
    <property type="match status" value="1"/>
</dbReference>
<dbReference type="SUPFAM" id="SSF50486">
    <property type="entry name" value="FMT C-terminal domain-like"/>
    <property type="match status" value="1"/>
</dbReference>